<organism evidence="4 5">
    <name type="scientific">Citrus clementina</name>
    <name type="common">Clementine</name>
    <name type="synonym">Citrus deliciosa x Citrus sinensis</name>
    <dbReference type="NCBI Taxonomy" id="85681"/>
    <lineage>
        <taxon>Eukaryota</taxon>
        <taxon>Viridiplantae</taxon>
        <taxon>Streptophyta</taxon>
        <taxon>Embryophyta</taxon>
        <taxon>Tracheophyta</taxon>
        <taxon>Spermatophyta</taxon>
        <taxon>Magnoliopsida</taxon>
        <taxon>eudicotyledons</taxon>
        <taxon>Gunneridae</taxon>
        <taxon>Pentapetalae</taxon>
        <taxon>rosids</taxon>
        <taxon>malvids</taxon>
        <taxon>Sapindales</taxon>
        <taxon>Rutaceae</taxon>
        <taxon>Aurantioideae</taxon>
        <taxon>Citrus</taxon>
    </lineage>
</organism>
<dbReference type="PANTHER" id="PTHR31623">
    <property type="entry name" value="F21J9.9"/>
    <property type="match status" value="1"/>
</dbReference>
<dbReference type="InParanoid" id="V4SXQ6"/>
<dbReference type="Pfam" id="PF02458">
    <property type="entry name" value="Transferase"/>
    <property type="match status" value="2"/>
</dbReference>
<dbReference type="Gramene" id="ESR43835">
    <property type="protein sequence ID" value="ESR43835"/>
    <property type="gene ID" value="CICLE_v10013629mg"/>
</dbReference>
<dbReference type="eggNOG" id="ENOG502QSKU">
    <property type="taxonomic scope" value="Eukaryota"/>
</dbReference>
<evidence type="ECO:0000256" key="1">
    <source>
        <dbReference type="ARBA" id="ARBA00009861"/>
    </source>
</evidence>
<evidence type="ECO:0000313" key="4">
    <source>
        <dbReference type="EMBL" id="ESR43835.1"/>
    </source>
</evidence>
<comment type="similarity">
    <text evidence="1">Belongs to the plant acyltransferase family.</text>
</comment>
<evidence type="ECO:0000256" key="2">
    <source>
        <dbReference type="ARBA" id="ARBA00022679"/>
    </source>
</evidence>
<keyword evidence="2" id="KW-0808">Transferase</keyword>
<proteinExistence type="inferred from homology"/>
<feature type="non-terminal residue" evidence="4">
    <location>
        <position position="1"/>
    </location>
</feature>
<accession>V4SXQ6</accession>
<name>V4SXQ6_CITCL</name>
<sequence length="264" mass="29807">IYKLSLLDLLGSGAYVSIILFYRRKHLLIISKNHLLTHFYPLAGKIKDNLFVDCDDLGVTFVETRLARCCDMSQVIKEPTNYFSCGGMAMGICFKHKLADAATAANFLKTSGLLACSCSRDNDFNKKHRDDSTMAHYDINSIFAGRDLQDKRLSRRRRQEIVEEMESSCLDRPTRFEVVSSVILGALFAACRGVRDYYDDELATTPPPRNVTATVAMNLRKRMNPPLPEQSFGNIYSAAVLNLPIDYNGIWKKINYNSLAGELR</sequence>
<protein>
    <submittedName>
        <fullName evidence="4">Uncharacterized protein</fullName>
    </submittedName>
</protein>
<dbReference type="KEGG" id="cic:CICLE_v10013629mg"/>
<dbReference type="AlphaFoldDB" id="V4SXQ6"/>
<dbReference type="Proteomes" id="UP000030687">
    <property type="component" value="Unassembled WGS sequence"/>
</dbReference>
<keyword evidence="3" id="KW-0012">Acyltransferase</keyword>
<dbReference type="InterPro" id="IPR023213">
    <property type="entry name" value="CAT-like_dom_sf"/>
</dbReference>
<reference evidence="4 5" key="1">
    <citation type="submission" date="2013-10" db="EMBL/GenBank/DDBJ databases">
        <authorList>
            <consortium name="International Citrus Genome Consortium"/>
            <person name="Jenkins J."/>
            <person name="Schmutz J."/>
            <person name="Prochnik S."/>
            <person name="Rokhsar D."/>
            <person name="Gmitter F."/>
            <person name="Ollitrault P."/>
            <person name="Machado M."/>
            <person name="Talon M."/>
            <person name="Wincker P."/>
            <person name="Jaillon O."/>
            <person name="Morgante M."/>
        </authorList>
    </citation>
    <scope>NUCLEOTIDE SEQUENCE</scope>
    <source>
        <strain evidence="5">cv. Clemenules</strain>
    </source>
</reference>
<dbReference type="EMBL" id="KI536861">
    <property type="protein sequence ID" value="ESR43835.1"/>
    <property type="molecule type" value="Genomic_DNA"/>
</dbReference>
<dbReference type="PANTHER" id="PTHR31623:SF28">
    <property type="entry name" value="BAHD ACYLTRANSFERASE"/>
    <property type="match status" value="1"/>
</dbReference>
<evidence type="ECO:0000256" key="3">
    <source>
        <dbReference type="ARBA" id="ARBA00023315"/>
    </source>
</evidence>
<keyword evidence="5" id="KW-1185">Reference proteome</keyword>
<dbReference type="GO" id="GO:0016746">
    <property type="term" value="F:acyltransferase activity"/>
    <property type="evidence" value="ECO:0007669"/>
    <property type="project" value="UniProtKB-KW"/>
</dbReference>
<dbReference type="Gene3D" id="3.30.559.10">
    <property type="entry name" value="Chloramphenicol acetyltransferase-like domain"/>
    <property type="match status" value="3"/>
</dbReference>
<dbReference type="STRING" id="85681.V4SXQ6"/>
<evidence type="ECO:0000313" key="5">
    <source>
        <dbReference type="Proteomes" id="UP000030687"/>
    </source>
</evidence>
<gene>
    <name evidence="4" type="ORF">CICLE_v10013629mg</name>
</gene>